<comment type="cofactor">
    <cofactor evidence="1">
        <name>pyridoxal 5'-phosphate</name>
        <dbReference type="ChEBI" id="CHEBI:597326"/>
    </cofactor>
</comment>
<dbReference type="Gene3D" id="3.10.580.10">
    <property type="entry name" value="CBS-domain"/>
    <property type="match status" value="1"/>
</dbReference>
<dbReference type="InterPro" id="IPR015421">
    <property type="entry name" value="PyrdxlP-dep_Trfase_major"/>
</dbReference>
<dbReference type="GO" id="GO:0030170">
    <property type="term" value="F:pyridoxal phosphate binding"/>
    <property type="evidence" value="ECO:0007669"/>
    <property type="project" value="TreeGrafter"/>
</dbReference>
<dbReference type="InterPro" id="IPR000644">
    <property type="entry name" value="CBS_dom"/>
</dbReference>
<evidence type="ECO:0000256" key="6">
    <source>
        <dbReference type="ARBA" id="ARBA00037999"/>
    </source>
</evidence>
<dbReference type="Pfam" id="PF00571">
    <property type="entry name" value="CBS"/>
    <property type="match status" value="1"/>
</dbReference>
<dbReference type="Gene3D" id="3.40.640.10">
    <property type="entry name" value="Type I PLP-dependent aspartate aminotransferase-like (Major domain)"/>
    <property type="match status" value="1"/>
</dbReference>
<dbReference type="Gene3D" id="3.90.1150.10">
    <property type="entry name" value="Aspartate Aminotransferase, domain 1"/>
    <property type="match status" value="1"/>
</dbReference>
<evidence type="ECO:0000256" key="1">
    <source>
        <dbReference type="ARBA" id="ARBA00001933"/>
    </source>
</evidence>
<dbReference type="CDD" id="cd00616">
    <property type="entry name" value="AHBA_syn"/>
    <property type="match status" value="1"/>
</dbReference>
<evidence type="ECO:0000256" key="11">
    <source>
        <dbReference type="RuleBase" id="RU004508"/>
    </source>
</evidence>
<comment type="pathway">
    <text evidence="2">Bacterial outer membrane biogenesis; LPS O-antigen biosynthesis.</text>
</comment>
<reference evidence="14" key="1">
    <citation type="submission" date="2019-07" db="EMBL/GenBank/DDBJ databases">
        <title>Chitinimonas sp. nov., isolated from Ny-Alesund, arctica soil.</title>
        <authorList>
            <person name="Xu Q."/>
            <person name="Peng F."/>
        </authorList>
    </citation>
    <scope>NUCLEOTIDE SEQUENCE [LARGE SCALE GENOMIC DNA]</scope>
    <source>
        <strain evidence="14">R3-44</strain>
    </source>
</reference>
<dbReference type="AlphaFoldDB" id="A0A516SC38"/>
<dbReference type="OrthoDB" id="9804264at2"/>
<dbReference type="GO" id="GO:0000271">
    <property type="term" value="P:polysaccharide biosynthetic process"/>
    <property type="evidence" value="ECO:0007669"/>
    <property type="project" value="TreeGrafter"/>
</dbReference>
<proteinExistence type="inferred from homology"/>
<dbReference type="RefSeq" id="WP_143856640.1">
    <property type="nucleotide sequence ID" value="NZ_CP041730.1"/>
</dbReference>
<keyword evidence="5 11" id="KW-0663">Pyridoxal phosphate</keyword>
<dbReference type="SUPFAM" id="SSF53383">
    <property type="entry name" value="PLP-dependent transferases"/>
    <property type="match status" value="1"/>
</dbReference>
<evidence type="ECO:0000256" key="10">
    <source>
        <dbReference type="PROSITE-ProRule" id="PRU00703"/>
    </source>
</evidence>
<dbReference type="SMART" id="SM00116">
    <property type="entry name" value="CBS"/>
    <property type="match status" value="1"/>
</dbReference>
<dbReference type="InterPro" id="IPR015422">
    <property type="entry name" value="PyrdxlP-dep_Trfase_small"/>
</dbReference>
<keyword evidence="4 13" id="KW-0808">Transferase</keyword>
<evidence type="ECO:0000256" key="7">
    <source>
        <dbReference type="ARBA" id="ARBA00051587"/>
    </source>
</evidence>
<dbReference type="Proteomes" id="UP000317550">
    <property type="component" value="Chromosome"/>
</dbReference>
<feature type="domain" description="CBS" evidence="12">
    <location>
        <begin position="64"/>
        <end position="124"/>
    </location>
</feature>
<dbReference type="EC" id="2.6.1.102" evidence="8"/>
<dbReference type="GO" id="GO:0102933">
    <property type="term" value="F:GDP-4-dehydro-6-deoxy-D-mannose-4-aminotransferase activity"/>
    <property type="evidence" value="ECO:0007669"/>
    <property type="project" value="UniProtKB-EC"/>
</dbReference>
<dbReference type="PANTHER" id="PTHR30244:SF34">
    <property type="entry name" value="DTDP-4-AMINO-4,6-DIDEOXYGALACTOSE TRANSAMINASE"/>
    <property type="match status" value="1"/>
</dbReference>
<organism evidence="13 14">
    <name type="scientific">Chitinimonas arctica</name>
    <dbReference type="NCBI Taxonomy" id="2594795"/>
    <lineage>
        <taxon>Bacteria</taxon>
        <taxon>Pseudomonadati</taxon>
        <taxon>Pseudomonadota</taxon>
        <taxon>Betaproteobacteria</taxon>
        <taxon>Neisseriales</taxon>
        <taxon>Chitinibacteraceae</taxon>
        <taxon>Chitinimonas</taxon>
    </lineage>
</organism>
<evidence type="ECO:0000256" key="2">
    <source>
        <dbReference type="ARBA" id="ARBA00005125"/>
    </source>
</evidence>
<dbReference type="PANTHER" id="PTHR30244">
    <property type="entry name" value="TRANSAMINASE"/>
    <property type="match status" value="1"/>
</dbReference>
<sequence length="488" mass="54191">MNIAEISVGRSTTLFDALAILDVQASGILLLQNEQRVFERTITDGDIRRLLLDGVQLQDNLMGLPRIESIVVQEGITREVALALMNQHMINHLPVLDEAGCVIKVIERRDLDEQILLSTPHLGSWEREFVDQAFRTNWIAPLGPNVDAFEKELAEYVGISHAAALSSGTAAIHLALRILGVGKGDWVFCSSLTFVASANPIIYQGAQPVFIDSEPQSWNMSPIALEKAFVWAKREGKLPKAVIVVNLYGQSADMDPIMDLCQKYGVPMVEDAAESLGAKYKGKWSGTFGVMGIYSFNGNKIITTSGGGMLVSENEDLIKKARFLATQARDAAPHYEHTEIGYNYRMSNILAGVGRGQIRVLDERVEARRNVFQVYKEKLAHLPLLKWMPEPEWSRSTHWLTACTLSEDATVSSTDLIRRLAADSIEARPLWKPMHMQPIFASCPSFDHFESSVCAALFNRGICLPSGSNMSADQQERVVELISNYLTR</sequence>
<dbReference type="InterPro" id="IPR015424">
    <property type="entry name" value="PyrdxlP-dep_Trfase"/>
</dbReference>
<gene>
    <name evidence="13" type="ORF">FNU76_04750</name>
</gene>
<evidence type="ECO:0000313" key="13">
    <source>
        <dbReference type="EMBL" id="QDQ25715.1"/>
    </source>
</evidence>
<evidence type="ECO:0000256" key="5">
    <source>
        <dbReference type="ARBA" id="ARBA00022898"/>
    </source>
</evidence>
<dbReference type="SUPFAM" id="SSF54631">
    <property type="entry name" value="CBS-domain pair"/>
    <property type="match status" value="1"/>
</dbReference>
<evidence type="ECO:0000256" key="4">
    <source>
        <dbReference type="ARBA" id="ARBA00022679"/>
    </source>
</evidence>
<comment type="catalytic activity">
    <reaction evidence="7">
        <text>GDP-alpha-D-perosamine + 2-oxoglutarate = GDP-4-dehydro-alpha-D-rhamnose + L-glutamate</text>
        <dbReference type="Rhea" id="RHEA:36779"/>
        <dbReference type="ChEBI" id="CHEBI:16810"/>
        <dbReference type="ChEBI" id="CHEBI:29985"/>
        <dbReference type="ChEBI" id="CHEBI:57964"/>
        <dbReference type="ChEBI" id="CHEBI:73996"/>
        <dbReference type="EC" id="2.6.1.102"/>
    </reaction>
</comment>
<protein>
    <recommendedName>
        <fullName evidence="9">GDP-perosamine synthase</fullName>
        <ecNumber evidence="8">2.6.1.102</ecNumber>
    </recommendedName>
</protein>
<evidence type="ECO:0000259" key="12">
    <source>
        <dbReference type="PROSITE" id="PS51371"/>
    </source>
</evidence>
<dbReference type="KEGG" id="cari:FNU76_04750"/>
<accession>A0A516SC38</accession>
<evidence type="ECO:0000256" key="8">
    <source>
        <dbReference type="ARBA" id="ARBA00066317"/>
    </source>
</evidence>
<evidence type="ECO:0000256" key="9">
    <source>
        <dbReference type="ARBA" id="ARBA00074221"/>
    </source>
</evidence>
<keyword evidence="10" id="KW-0129">CBS domain</keyword>
<keyword evidence="14" id="KW-1185">Reference proteome</keyword>
<evidence type="ECO:0000313" key="14">
    <source>
        <dbReference type="Proteomes" id="UP000317550"/>
    </source>
</evidence>
<dbReference type="InterPro" id="IPR046342">
    <property type="entry name" value="CBS_dom_sf"/>
</dbReference>
<dbReference type="FunFam" id="3.40.640.10:FF:000090">
    <property type="entry name" value="Pyridoxal phosphate-dependent aminotransferase"/>
    <property type="match status" value="1"/>
</dbReference>
<evidence type="ECO:0000256" key="3">
    <source>
        <dbReference type="ARBA" id="ARBA00022576"/>
    </source>
</evidence>
<keyword evidence="3 13" id="KW-0032">Aminotransferase</keyword>
<dbReference type="Pfam" id="PF01041">
    <property type="entry name" value="DegT_DnrJ_EryC1"/>
    <property type="match status" value="1"/>
</dbReference>
<comment type="similarity">
    <text evidence="6 11">Belongs to the DegT/DnrJ/EryC1 family.</text>
</comment>
<dbReference type="PROSITE" id="PS51371">
    <property type="entry name" value="CBS"/>
    <property type="match status" value="1"/>
</dbReference>
<name>A0A516SC38_9NEIS</name>
<dbReference type="EMBL" id="CP041730">
    <property type="protein sequence ID" value="QDQ25715.1"/>
    <property type="molecule type" value="Genomic_DNA"/>
</dbReference>
<dbReference type="InterPro" id="IPR000653">
    <property type="entry name" value="DegT/StrS_aminotransferase"/>
</dbReference>